<keyword evidence="3" id="KW-1185">Reference proteome</keyword>
<evidence type="ECO:0000313" key="2">
    <source>
        <dbReference type="EMBL" id="NYR15938.1"/>
    </source>
</evidence>
<dbReference type="GeneID" id="5055550"/>
<evidence type="ECO:0008006" key="4">
    <source>
        <dbReference type="Google" id="ProtNLM"/>
    </source>
</evidence>
<comment type="caution">
    <text evidence="2">The sequence shown here is derived from an EMBL/GenBank/DDBJ whole genome shotgun (WGS) entry which is preliminary data.</text>
</comment>
<dbReference type="EMBL" id="JAAVJF010000004">
    <property type="protein sequence ID" value="NYR15938.1"/>
    <property type="molecule type" value="Genomic_DNA"/>
</dbReference>
<evidence type="ECO:0000313" key="3">
    <source>
        <dbReference type="Proteomes" id="UP000554766"/>
    </source>
</evidence>
<name>A0A7L4PAH9_9CREN</name>
<evidence type="ECO:0000256" key="1">
    <source>
        <dbReference type="SAM" id="MobiDB-lite"/>
    </source>
</evidence>
<dbReference type="Proteomes" id="UP000554766">
    <property type="component" value="Unassembled WGS sequence"/>
</dbReference>
<feature type="compositionally biased region" description="Basic and acidic residues" evidence="1">
    <location>
        <begin position="163"/>
        <end position="172"/>
    </location>
</feature>
<gene>
    <name evidence="2" type="ORF">HC235_08350</name>
</gene>
<dbReference type="AlphaFoldDB" id="A0A7L4PAH9"/>
<accession>A0A7L4PAH9</accession>
<protein>
    <recommendedName>
        <fullName evidence="4">Family 59 protein</fullName>
    </recommendedName>
</protein>
<dbReference type="RefSeq" id="WP_011901522.1">
    <property type="nucleotide sequence ID" value="NZ_JAAVJF010000004.1"/>
</dbReference>
<feature type="region of interest" description="Disordered" evidence="1">
    <location>
        <begin position="153"/>
        <end position="188"/>
    </location>
</feature>
<dbReference type="OMA" id="FICATAG"/>
<sequence length="722" mass="78290">MAVAGLKLGWSAVLLALSLLVAAAYGQPPGNTPADVGFICATAGELGLAGEPPVLAFSVFEKGVWKPAEAFVEPEDVAFLLVPLLTGDKPEKGVVQGQLPPPVLKNETTICFKPGRGAPRAKPPAEGKLAVVKKRGEVYHVFITRPEAAPHANFSISQMGKPQGERPDEVKTEGALPKSKPRGGGEAEAQLTTGMTYWASFKLYSSFNKVLGLGQCAVFEFDVPAETADAALVLLGGTTPGTYSYYVEKWQNGAKTATYSGQTTVYSGSPQTVAVWMGGGRATYKGRICNPYLSSAAVYTAALVRVVNQQQYLRQDTTKMPKTHIHLSTSFDSKPPANPQLLRNSYVAVPGFLVDAASQITVDVYLRVLKSKAASTLYVYWGPLYLGSITGYTDPTDSNYLVFQTRITIPSSLYMYLLPTNGLGGVISIGPVDASPGFDAEVRIWTYVQRPVELAPAGDYLYRDYYTKRFRETTLVFHDVVGSAPPQVALMADLEYIAMSDGNYMIILNTKPLVIGDWTGKTNFVKLRYYIKGFDSNSIPVGFSVAVGPVYKLGSNILLEILQYISAALSYYDLAKSTLDALKGARVQFPIVGYITLLLSSYVSSISTNVIGYYDAGRGAAVLEFYTGGYNEPLTTYWGLFPSIRSVDTVVVTGVDLGLCDSISCYWFNIFSADGPSMPITTLGQGSVSGYVNAFPYRTLMCGIQEIPHIRDVDKCLRQYFR</sequence>
<organism evidence="2 3">
    <name type="scientific">Pyrobaculum arsenaticum</name>
    <dbReference type="NCBI Taxonomy" id="121277"/>
    <lineage>
        <taxon>Archaea</taxon>
        <taxon>Thermoproteota</taxon>
        <taxon>Thermoprotei</taxon>
        <taxon>Thermoproteales</taxon>
        <taxon>Thermoproteaceae</taxon>
        <taxon>Pyrobaculum</taxon>
    </lineage>
</organism>
<proteinExistence type="predicted"/>
<reference evidence="2 3" key="1">
    <citation type="journal article" date="2020" name="Nat. Commun.">
        <title>The structures of two archaeal type IV pili illuminate evolutionary relationships.</title>
        <authorList>
            <person name="Wang F."/>
            <person name="Baquero D.P."/>
            <person name="Su Z."/>
            <person name="Beltran L.C."/>
            <person name="Prangishvili D."/>
            <person name="Krupovic M."/>
            <person name="Egelman E.H."/>
        </authorList>
    </citation>
    <scope>NUCLEOTIDE SEQUENCE [LARGE SCALE GENOMIC DNA]</scope>
    <source>
        <strain evidence="2 3">2GA</strain>
    </source>
</reference>